<dbReference type="Proteomes" id="UP000799779">
    <property type="component" value="Unassembled WGS sequence"/>
</dbReference>
<sequence length="313" mass="33269">MKHLFVATTFTWVTVLVLVAEISATSVLLVTLTVSGTFEVLPNRTISINRPSIDPSSIPVNVNVSSSSTSPSPSPTATPPPKPSDRPKSRRVDKRIVIGLLGGILGPIAIAVLTAVILHLGAWKVRRDKGISSGWHRLFSVPRKGKMSKAKKGIPLAPSNAGVSMTQRPTTNSTIPNTPPARPSSVSSSLGSVHGPGASSSSNSITCVLPGAGSSSVYYCLQHRCRISPLGICTSIWESPVPPLLCVRTLPPAHQDYYLVARDESIHWSGDRLENHMDHVDVVTTGLSQGTHYTLDYRVAGEGVPEPSPSTIK</sequence>
<organism evidence="3 4">
    <name type="scientific">Amniculicola lignicola CBS 123094</name>
    <dbReference type="NCBI Taxonomy" id="1392246"/>
    <lineage>
        <taxon>Eukaryota</taxon>
        <taxon>Fungi</taxon>
        <taxon>Dikarya</taxon>
        <taxon>Ascomycota</taxon>
        <taxon>Pezizomycotina</taxon>
        <taxon>Dothideomycetes</taxon>
        <taxon>Pleosporomycetidae</taxon>
        <taxon>Pleosporales</taxon>
        <taxon>Amniculicolaceae</taxon>
        <taxon>Amniculicola</taxon>
    </lineage>
</organism>
<feature type="compositionally biased region" description="Pro residues" evidence="1">
    <location>
        <begin position="72"/>
        <end position="82"/>
    </location>
</feature>
<evidence type="ECO:0000256" key="2">
    <source>
        <dbReference type="SAM" id="Phobius"/>
    </source>
</evidence>
<keyword evidence="2" id="KW-0812">Transmembrane</keyword>
<gene>
    <name evidence="3" type="ORF">P154DRAFT_21394</name>
</gene>
<evidence type="ECO:0000256" key="1">
    <source>
        <dbReference type="SAM" id="MobiDB-lite"/>
    </source>
</evidence>
<protein>
    <submittedName>
        <fullName evidence="3">Uncharacterized protein</fullName>
    </submittedName>
</protein>
<feature type="compositionally biased region" description="Low complexity" evidence="1">
    <location>
        <begin position="59"/>
        <end position="71"/>
    </location>
</feature>
<name>A0A6A5X0G5_9PLEO</name>
<accession>A0A6A5X0G5</accession>
<dbReference type="AlphaFoldDB" id="A0A6A5X0G5"/>
<feature type="compositionally biased region" description="Low complexity" evidence="1">
    <location>
        <begin position="184"/>
        <end position="193"/>
    </location>
</feature>
<dbReference type="EMBL" id="ML977565">
    <property type="protein sequence ID" value="KAF2004885.1"/>
    <property type="molecule type" value="Genomic_DNA"/>
</dbReference>
<proteinExistence type="predicted"/>
<evidence type="ECO:0000313" key="3">
    <source>
        <dbReference type="EMBL" id="KAF2004885.1"/>
    </source>
</evidence>
<feature type="region of interest" description="Disordered" evidence="1">
    <location>
        <begin position="59"/>
        <end position="90"/>
    </location>
</feature>
<keyword evidence="2" id="KW-1133">Transmembrane helix</keyword>
<feature type="transmembrane region" description="Helical" evidence="2">
    <location>
        <begin position="96"/>
        <end position="120"/>
    </location>
</feature>
<keyword evidence="4" id="KW-1185">Reference proteome</keyword>
<evidence type="ECO:0000313" key="4">
    <source>
        <dbReference type="Proteomes" id="UP000799779"/>
    </source>
</evidence>
<reference evidence="3" key="1">
    <citation type="journal article" date="2020" name="Stud. Mycol.">
        <title>101 Dothideomycetes genomes: a test case for predicting lifestyles and emergence of pathogens.</title>
        <authorList>
            <person name="Haridas S."/>
            <person name="Albert R."/>
            <person name="Binder M."/>
            <person name="Bloem J."/>
            <person name="Labutti K."/>
            <person name="Salamov A."/>
            <person name="Andreopoulos B."/>
            <person name="Baker S."/>
            <person name="Barry K."/>
            <person name="Bills G."/>
            <person name="Bluhm B."/>
            <person name="Cannon C."/>
            <person name="Castanera R."/>
            <person name="Culley D."/>
            <person name="Daum C."/>
            <person name="Ezra D."/>
            <person name="Gonzalez J."/>
            <person name="Henrissat B."/>
            <person name="Kuo A."/>
            <person name="Liang C."/>
            <person name="Lipzen A."/>
            <person name="Lutzoni F."/>
            <person name="Magnuson J."/>
            <person name="Mondo S."/>
            <person name="Nolan M."/>
            <person name="Ohm R."/>
            <person name="Pangilinan J."/>
            <person name="Park H.-J."/>
            <person name="Ramirez L."/>
            <person name="Alfaro M."/>
            <person name="Sun H."/>
            <person name="Tritt A."/>
            <person name="Yoshinaga Y."/>
            <person name="Zwiers L.-H."/>
            <person name="Turgeon B."/>
            <person name="Goodwin S."/>
            <person name="Spatafora J."/>
            <person name="Crous P."/>
            <person name="Grigoriev I."/>
        </authorList>
    </citation>
    <scope>NUCLEOTIDE SEQUENCE</scope>
    <source>
        <strain evidence="3">CBS 123094</strain>
    </source>
</reference>
<feature type="region of interest" description="Disordered" evidence="1">
    <location>
        <begin position="149"/>
        <end position="203"/>
    </location>
</feature>
<keyword evidence="2" id="KW-0472">Membrane</keyword>